<keyword evidence="7" id="KW-0626">Porin</keyword>
<dbReference type="EMBL" id="LFYT02000009">
    <property type="protein sequence ID" value="PVE42944.1"/>
    <property type="molecule type" value="Genomic_DNA"/>
</dbReference>
<evidence type="ECO:0000256" key="2">
    <source>
        <dbReference type="ARBA" id="ARBA00007055"/>
    </source>
</evidence>
<dbReference type="Gene3D" id="2.40.170.10">
    <property type="entry name" value="Porin, LamB type"/>
    <property type="match status" value="1"/>
</dbReference>
<protein>
    <submittedName>
        <fullName evidence="11">Maltoporin</fullName>
    </submittedName>
</protein>
<evidence type="ECO:0000313" key="12">
    <source>
        <dbReference type="Proteomes" id="UP000037507"/>
    </source>
</evidence>
<dbReference type="SUPFAM" id="SSF56935">
    <property type="entry name" value="Porins"/>
    <property type="match status" value="1"/>
</dbReference>
<keyword evidence="12" id="KW-1185">Reference proteome</keyword>
<reference evidence="11" key="1">
    <citation type="submission" date="2017-04" db="EMBL/GenBank/DDBJ databases">
        <title>Unexpected and diverse lifestyles within the genus Limnohabitans.</title>
        <authorList>
            <person name="Kasalicky V."/>
            <person name="Mehrshad M."/>
            <person name="Andrei S.-A."/>
            <person name="Salcher M."/>
            <person name="Kratochvilova H."/>
            <person name="Simek K."/>
            <person name="Ghai R."/>
        </authorList>
    </citation>
    <scope>NUCLEOTIDE SEQUENCE [LARGE SCALE GENOMIC DNA]</scope>
    <source>
        <strain evidence="11">II-D5</strain>
    </source>
</reference>
<dbReference type="PANTHER" id="PTHR38762">
    <property type="entry name" value="CRYPTIC OUTER MEMBRANE PORIN BGLH-RELATED"/>
    <property type="match status" value="1"/>
</dbReference>
<keyword evidence="5" id="KW-0812">Transmembrane</keyword>
<dbReference type="PANTHER" id="PTHR38762:SF1">
    <property type="entry name" value="CRYPTIC OUTER MEMBRANE PORIN BGLH-RELATED"/>
    <property type="match status" value="1"/>
</dbReference>
<evidence type="ECO:0000313" key="11">
    <source>
        <dbReference type="EMBL" id="PVE42944.1"/>
    </source>
</evidence>
<name>A0A2T7UE54_9BURK</name>
<dbReference type="InterPro" id="IPR036998">
    <property type="entry name" value="Porin_LamB_sf"/>
</dbReference>
<evidence type="ECO:0000256" key="5">
    <source>
        <dbReference type="ARBA" id="ARBA00022692"/>
    </source>
</evidence>
<dbReference type="GO" id="GO:0015144">
    <property type="term" value="F:carbohydrate transmembrane transporter activity"/>
    <property type="evidence" value="ECO:0007669"/>
    <property type="project" value="TreeGrafter"/>
</dbReference>
<evidence type="ECO:0000256" key="7">
    <source>
        <dbReference type="ARBA" id="ARBA00023114"/>
    </source>
</evidence>
<organism evidence="11 12">
    <name type="scientific">Limnohabitans planktonicus II-D5</name>
    <dbReference type="NCBI Taxonomy" id="1293045"/>
    <lineage>
        <taxon>Bacteria</taxon>
        <taxon>Pseudomonadati</taxon>
        <taxon>Pseudomonadota</taxon>
        <taxon>Betaproteobacteria</taxon>
        <taxon>Burkholderiales</taxon>
        <taxon>Comamonadaceae</taxon>
        <taxon>Limnohabitans</taxon>
    </lineage>
</organism>
<evidence type="ECO:0000256" key="10">
    <source>
        <dbReference type="SAM" id="SignalP"/>
    </source>
</evidence>
<keyword evidence="6" id="KW-0406">Ion transport</keyword>
<evidence type="ECO:0000256" key="1">
    <source>
        <dbReference type="ARBA" id="ARBA00004571"/>
    </source>
</evidence>
<proteinExistence type="inferred from homology"/>
<dbReference type="Pfam" id="PF02264">
    <property type="entry name" value="LamB"/>
    <property type="match status" value="1"/>
</dbReference>
<dbReference type="InterPro" id="IPR003192">
    <property type="entry name" value="Porin_LamB"/>
</dbReference>
<dbReference type="InterPro" id="IPR050286">
    <property type="entry name" value="G_neg_Bact_CarbUptk_Porin"/>
</dbReference>
<dbReference type="Proteomes" id="UP000037507">
    <property type="component" value="Unassembled WGS sequence"/>
</dbReference>
<dbReference type="GO" id="GO:0046930">
    <property type="term" value="C:pore complex"/>
    <property type="evidence" value="ECO:0007669"/>
    <property type="project" value="UniProtKB-KW"/>
</dbReference>
<dbReference type="GO" id="GO:0009279">
    <property type="term" value="C:cell outer membrane"/>
    <property type="evidence" value="ECO:0007669"/>
    <property type="project" value="UniProtKB-SubCell"/>
</dbReference>
<feature type="signal peptide" evidence="10">
    <location>
        <begin position="1"/>
        <end position="19"/>
    </location>
</feature>
<evidence type="ECO:0000256" key="8">
    <source>
        <dbReference type="ARBA" id="ARBA00023136"/>
    </source>
</evidence>
<evidence type="ECO:0000256" key="4">
    <source>
        <dbReference type="ARBA" id="ARBA00022452"/>
    </source>
</evidence>
<keyword evidence="9" id="KW-0998">Cell outer membrane</keyword>
<sequence>MKRFIFTAAALAAATFAHAADDSFEFNGYARGGASFNYNKDNNVKGGLTLGGDLQKYRLGNEGDTGLEVYVGKSFDAGNGVKYKFGYMPNKWGSSNVGTVQAFGEISGLAVAPEAKFWIGQRRLRVQDVHIVDHFLMNSGEYQGAGVLDLKVAGTKVGVTLSSGDTFDTKLNAGTSANKLNVDVGGITTNPGGTVRVLLTAVNTSGFGTNGGHGVSLVHNQKDFITPGLTNSVFLQTSSGLARITGEFANLTATAPAATYGTKTNRIVDAIHWQSGAFGGQALVGYQTSKNEHTAVTTTDTTLGGRMSYAFTSNFKLLAEAGVTSRKFDNGAPKQQLNKFTIAPTLSTGGDFWSRPELRFYVTRANWNDAAASANLSSFGSSSNTSATKLQSQTLAGVQFEMWW</sequence>
<dbReference type="GO" id="GO:0015288">
    <property type="term" value="F:porin activity"/>
    <property type="evidence" value="ECO:0007669"/>
    <property type="project" value="UniProtKB-KW"/>
</dbReference>
<dbReference type="STRING" id="1293045.H663_01160"/>
<evidence type="ECO:0000256" key="6">
    <source>
        <dbReference type="ARBA" id="ARBA00023065"/>
    </source>
</evidence>
<comment type="caution">
    <text evidence="11">The sequence shown here is derived from an EMBL/GenBank/DDBJ whole genome shotgun (WGS) entry which is preliminary data.</text>
</comment>
<dbReference type="AlphaFoldDB" id="A0A2T7UE54"/>
<evidence type="ECO:0000256" key="3">
    <source>
        <dbReference type="ARBA" id="ARBA00022448"/>
    </source>
</evidence>
<accession>A0A2T7UE54</accession>
<keyword evidence="4" id="KW-1134">Transmembrane beta strand</keyword>
<comment type="subcellular location">
    <subcellularLocation>
        <location evidence="1">Cell outer membrane</location>
        <topology evidence="1">Multi-pass membrane protein</topology>
    </subcellularLocation>
</comment>
<dbReference type="RefSeq" id="WP_083450999.1">
    <property type="nucleotide sequence ID" value="NZ_LFYT02000009.1"/>
</dbReference>
<keyword evidence="3" id="KW-0813">Transport</keyword>
<evidence type="ECO:0000256" key="9">
    <source>
        <dbReference type="ARBA" id="ARBA00023237"/>
    </source>
</evidence>
<keyword evidence="10" id="KW-0732">Signal</keyword>
<comment type="similarity">
    <text evidence="2">Belongs to the porin LamB (TC 1.B.3) family.</text>
</comment>
<dbReference type="OrthoDB" id="106611at2"/>
<dbReference type="GO" id="GO:0006811">
    <property type="term" value="P:monoatomic ion transport"/>
    <property type="evidence" value="ECO:0007669"/>
    <property type="project" value="UniProtKB-KW"/>
</dbReference>
<feature type="chain" id="PRO_5015787924" evidence="10">
    <location>
        <begin position="20"/>
        <end position="404"/>
    </location>
</feature>
<dbReference type="GO" id="GO:0015774">
    <property type="term" value="P:polysaccharide transport"/>
    <property type="evidence" value="ECO:0007669"/>
    <property type="project" value="TreeGrafter"/>
</dbReference>
<gene>
    <name evidence="11" type="ORF">H663_009345</name>
</gene>
<keyword evidence="8" id="KW-0472">Membrane</keyword>